<dbReference type="GO" id="GO:0034451">
    <property type="term" value="C:centriolar satellite"/>
    <property type="evidence" value="ECO:0007669"/>
    <property type="project" value="TreeGrafter"/>
</dbReference>
<dbReference type="PANTHER" id="PTHR34031:SF1">
    <property type="entry name" value="CENTROSOMAL PROTEIN OF 162 KDA"/>
    <property type="match status" value="1"/>
</dbReference>
<protein>
    <recommendedName>
        <fullName evidence="3">Centrosomal protein of 162 kDa</fullName>
    </recommendedName>
</protein>
<dbReference type="GO" id="GO:0060271">
    <property type="term" value="P:cilium assembly"/>
    <property type="evidence" value="ECO:0007669"/>
    <property type="project" value="Ensembl"/>
</dbReference>
<evidence type="ECO:0000256" key="4">
    <source>
        <dbReference type="ARBA" id="ARBA00022490"/>
    </source>
</evidence>
<feature type="compositionally biased region" description="Basic and acidic residues" evidence="10">
    <location>
        <begin position="293"/>
        <end position="305"/>
    </location>
</feature>
<comment type="similarity">
    <text evidence="2">Belongs to the CEP162 family.</text>
</comment>
<keyword evidence="5" id="KW-0493">Microtubule</keyword>
<dbReference type="GO" id="GO:0001947">
    <property type="term" value="P:heart looping"/>
    <property type="evidence" value="ECO:0007669"/>
    <property type="project" value="Ensembl"/>
</dbReference>
<feature type="coiled-coil region" evidence="9">
    <location>
        <begin position="677"/>
        <end position="773"/>
    </location>
</feature>
<evidence type="ECO:0000256" key="9">
    <source>
        <dbReference type="SAM" id="Coils"/>
    </source>
</evidence>
<evidence type="ECO:0000313" key="12">
    <source>
        <dbReference type="Proteomes" id="UP000472265"/>
    </source>
</evidence>
<dbReference type="Proteomes" id="UP000472265">
    <property type="component" value="Chromosome 17"/>
</dbReference>
<reference evidence="11" key="1">
    <citation type="submission" date="2021-04" db="EMBL/GenBank/DDBJ databases">
        <authorList>
            <consortium name="Wellcome Sanger Institute Data Sharing"/>
        </authorList>
    </citation>
    <scope>NUCLEOTIDE SEQUENCE [LARGE SCALE GENOMIC DNA]</scope>
</reference>
<evidence type="ECO:0000256" key="3">
    <source>
        <dbReference type="ARBA" id="ARBA00021406"/>
    </source>
</evidence>
<feature type="region of interest" description="Disordered" evidence="10">
    <location>
        <begin position="501"/>
        <end position="617"/>
    </location>
</feature>
<dbReference type="InParanoid" id="A0A671V5Z8"/>
<evidence type="ECO:0000256" key="7">
    <source>
        <dbReference type="ARBA" id="ARBA00023054"/>
    </source>
</evidence>
<feature type="region of interest" description="Disordered" evidence="10">
    <location>
        <begin position="281"/>
        <end position="468"/>
    </location>
</feature>
<evidence type="ECO:0000256" key="1">
    <source>
        <dbReference type="ARBA" id="ARBA00004114"/>
    </source>
</evidence>
<dbReference type="InterPro" id="IPR038774">
    <property type="entry name" value="CEP162-like"/>
</dbReference>
<feature type="region of interest" description="Disordered" evidence="10">
    <location>
        <begin position="473"/>
        <end position="492"/>
    </location>
</feature>
<keyword evidence="4" id="KW-0963">Cytoplasm</keyword>
<dbReference type="PANTHER" id="PTHR34031">
    <property type="entry name" value="CENTROSOMAL PROTEIN OF 162 KDA"/>
    <property type="match status" value="1"/>
</dbReference>
<evidence type="ECO:0000256" key="10">
    <source>
        <dbReference type="SAM" id="MobiDB-lite"/>
    </source>
</evidence>
<sequence>MSHRLTKEELDEQFELFLKESVSDDSVDLSRSDKHLGAQSSRQSAQKPTVSWWEDDEHSRRTELAKSRFIKARKSQPEDNNVVSAEPFHKPVPKPRSKALDKLVDLDVTHKNTVLEVSQTVERQRTSSDDWHSASLSLTHDDHQCVSGQRSPDETHCNDTPPASTDSQGDSEDGLLGSGKTFRKSLRNSQSIKEEEEDPGDTVLEDEGLEVAAIIKDSTETEDSVMVPAVNTTNMGLDTLEEEVEKARFFAQLEAGASSTIDYSKLNIELDLSTSTTGTNLRKAEEAVEQSDDDQRKTRVTETIRESPAFTGSPHYSEDFEEEEDGKEPHQKSKMSPILAKVSLYDSLDDTGGDDKRKDTAGSLDRGQSYVQSGGSEMEALHEAYRQIHVVEGSDDHNHHYSSVGGISSPVSPSSPPPQARQSLQPASTNESELPTAEELMRPIRPEKDQIRGFTLQPVSAVEPDQEKTSHFFERTFPDPIPPDSQLKRPGAAYPIAGLKGEKRLHSPDPPNHNLAWSIRQEVERLMQDQNKYSSESSSQADKAKKQPAFHGSTISHPSTSSVRKPTVSSVRGRRVERGIAPPSRAQSAVSRPLQHAQEKAKFTKSQGKDEHTAEPGVKVSSELVASVQSLVAVLQQQIDTSSHHQDATHTLEARQAHSLPEDNAQHTQTCTLHSQVEELRVQLAHKERELQVAKEGAEELNSLRQQNYLLQSKLRSAEEAGQKKRWTDAADSAEVERLQQMEKDRKEQEMLIKGYQQENEKLYLQMKAEQVRSKANEEAMFSENQRLLNELALSREQLHKTSRAVGNVCSMDHTQRITDLLAQLNTFQRNEDKLSEDIHRLKQEKQSLDVDLQLMKKERDLAKAQAMSASGDRTFETHVLEDRHREEVAALKKKLQWFAENQELLDRDAGRLKAATAEIQRLKEQVEKLKMDVGKRSSEHQRKAKEKSVDIKRMQDLERQVKELEQILRHRNPNSLPALIYAAATAGSHDDEPTRTSPPSRISALLERRIQRLEAELESHDEEAKRSLRAMEQQFHRFKLRYEQQISELEQQLEAANSAAGTESRESQVPTLEQELQQVKETHKEREQSLQDQIESLQQQLKHKSHPSPARHQRQAEEAVGVRIERLNQELSAKTQSIRELSRTVERLQKERRSMLCVPSTRAHTRSTDTKQQAGPVRTLCSATAGETCGVKETFPAAQYEKTYQPTVFTGSHISEVQQENEALKQQLELLELQSKQDKEALKVDATQAKEELSRLQEHCAEQLSSMKAEHLRVLEQLRASHALEHSASRVAELANKLNTQELTVKHLQEQLRELQGVKDALAISRTREDALQKQLTRLLKELKESKEAQSPEVKLMCSLERKILNMELRHQHREKELQQVIGGSWQTVDADQQSEVEHWKHLAQDKSRELEAFRLELDSILNILRHLQRQGVVLPLTAPSTHIK</sequence>
<feature type="coiled-coil region" evidence="9">
    <location>
        <begin position="1292"/>
        <end position="1350"/>
    </location>
</feature>
<keyword evidence="8" id="KW-0206">Cytoskeleton</keyword>
<evidence type="ECO:0000256" key="2">
    <source>
        <dbReference type="ARBA" id="ARBA00009485"/>
    </source>
</evidence>
<feature type="compositionally biased region" description="Basic and acidic residues" evidence="10">
    <location>
        <begin position="597"/>
        <end position="614"/>
    </location>
</feature>
<feature type="region of interest" description="Disordered" evidence="10">
    <location>
        <begin position="1054"/>
        <end position="1073"/>
    </location>
</feature>
<feature type="coiled-coil region" evidence="9">
    <location>
        <begin position="1125"/>
        <end position="1159"/>
    </location>
</feature>
<feature type="coiled-coil region" evidence="9">
    <location>
        <begin position="906"/>
        <end position="968"/>
    </location>
</feature>
<feature type="compositionally biased region" description="Polar residues" evidence="10">
    <location>
        <begin position="38"/>
        <end position="49"/>
    </location>
</feature>
<keyword evidence="6" id="KW-0970">Cilium biogenesis/degradation</keyword>
<keyword evidence="7 9" id="KW-0175">Coiled coil</keyword>
<feature type="compositionally biased region" description="Polar residues" evidence="10">
    <location>
        <begin position="528"/>
        <end position="541"/>
    </location>
</feature>
<reference evidence="11" key="3">
    <citation type="submission" date="2025-09" db="UniProtKB">
        <authorList>
            <consortium name="Ensembl"/>
        </authorList>
    </citation>
    <scope>IDENTIFICATION</scope>
</reference>
<feature type="compositionally biased region" description="Polar residues" evidence="10">
    <location>
        <begin position="420"/>
        <end position="433"/>
    </location>
</feature>
<accession>A0A671V5Z8</accession>
<keyword evidence="12" id="KW-1185">Reference proteome</keyword>
<feature type="compositionally biased region" description="Basic residues" evidence="10">
    <location>
        <begin position="1102"/>
        <end position="1114"/>
    </location>
</feature>
<feature type="coiled-coil region" evidence="9">
    <location>
        <begin position="818"/>
        <end position="859"/>
    </location>
</feature>
<name>A0A671V5Z8_SPAAU</name>
<dbReference type="GO" id="GO:0005814">
    <property type="term" value="C:centriole"/>
    <property type="evidence" value="ECO:0007669"/>
    <property type="project" value="UniProtKB-SubCell"/>
</dbReference>
<dbReference type="GeneTree" id="ENSGT00390000009631"/>
<feature type="compositionally biased region" description="Polar residues" evidence="10">
    <location>
        <begin position="553"/>
        <end position="564"/>
    </location>
</feature>
<comment type="subcellular location">
    <subcellularLocation>
        <location evidence="1">Cytoplasm</location>
        <location evidence="1">Cytoskeleton</location>
        <location evidence="1">Microtubule organizing center</location>
        <location evidence="1">Centrosome</location>
        <location evidence="1">Centriole</location>
    </subcellularLocation>
</comment>
<feature type="compositionally biased region" description="Basic and acidic residues" evidence="10">
    <location>
        <begin position="23"/>
        <end position="36"/>
    </location>
</feature>
<feature type="compositionally biased region" description="Acidic residues" evidence="10">
    <location>
        <begin position="194"/>
        <end position="207"/>
    </location>
</feature>
<proteinExistence type="inferred from homology"/>
<dbReference type="GO" id="GO:0005654">
    <property type="term" value="C:nucleoplasm"/>
    <property type="evidence" value="ECO:0007669"/>
    <property type="project" value="TreeGrafter"/>
</dbReference>
<dbReference type="OMA" id="PDMTDNE"/>
<gene>
    <name evidence="11" type="primary">cep162</name>
</gene>
<evidence type="ECO:0000256" key="6">
    <source>
        <dbReference type="ARBA" id="ARBA00022794"/>
    </source>
</evidence>
<feature type="region of interest" description="Disordered" evidence="10">
    <location>
        <begin position="72"/>
        <end position="98"/>
    </location>
</feature>
<evidence type="ECO:0000256" key="5">
    <source>
        <dbReference type="ARBA" id="ARBA00022701"/>
    </source>
</evidence>
<feature type="compositionally biased region" description="Low complexity" evidence="10">
    <location>
        <begin position="402"/>
        <end position="412"/>
    </location>
</feature>
<dbReference type="GO" id="GO:0005879">
    <property type="term" value="C:axonemal microtubule"/>
    <property type="evidence" value="ECO:0007669"/>
    <property type="project" value="TreeGrafter"/>
</dbReference>
<evidence type="ECO:0000313" key="11">
    <source>
        <dbReference type="Ensembl" id="ENSSAUP00010021720.1"/>
    </source>
</evidence>
<feature type="region of interest" description="Disordered" evidence="10">
    <location>
        <begin position="23"/>
        <end position="59"/>
    </location>
</feature>
<reference evidence="11" key="2">
    <citation type="submission" date="2025-08" db="UniProtKB">
        <authorList>
            <consortium name="Ensembl"/>
        </authorList>
    </citation>
    <scope>IDENTIFICATION</scope>
</reference>
<organism evidence="11 12">
    <name type="scientific">Sparus aurata</name>
    <name type="common">Gilthead sea bream</name>
    <dbReference type="NCBI Taxonomy" id="8175"/>
    <lineage>
        <taxon>Eukaryota</taxon>
        <taxon>Metazoa</taxon>
        <taxon>Chordata</taxon>
        <taxon>Craniata</taxon>
        <taxon>Vertebrata</taxon>
        <taxon>Euteleostomi</taxon>
        <taxon>Actinopterygii</taxon>
        <taxon>Neopterygii</taxon>
        <taxon>Teleostei</taxon>
        <taxon>Neoteleostei</taxon>
        <taxon>Acanthomorphata</taxon>
        <taxon>Eupercaria</taxon>
        <taxon>Spariformes</taxon>
        <taxon>Sparidae</taxon>
        <taxon>Sparus</taxon>
    </lineage>
</organism>
<feature type="region of interest" description="Disordered" evidence="10">
    <location>
        <begin position="1098"/>
        <end position="1119"/>
    </location>
</feature>
<evidence type="ECO:0000256" key="8">
    <source>
        <dbReference type="ARBA" id="ARBA00023212"/>
    </source>
</evidence>
<feature type="region of interest" description="Disordered" evidence="10">
    <location>
        <begin position="140"/>
        <end position="207"/>
    </location>
</feature>
<feature type="coiled-coil region" evidence="9">
    <location>
        <begin position="1215"/>
        <end position="1260"/>
    </location>
</feature>
<dbReference type="Ensembl" id="ENSSAUT00010022944.1">
    <property type="protein sequence ID" value="ENSSAUP00010021720.1"/>
    <property type="gene ID" value="ENSSAUG00010009598.1"/>
</dbReference>
<feature type="compositionally biased region" description="Basic and acidic residues" evidence="10">
    <location>
        <begin position="439"/>
        <end position="451"/>
    </location>
</feature>
<dbReference type="FunCoup" id="A0A671V5Z8">
    <property type="interactions" value="499"/>
</dbReference>